<dbReference type="Proteomes" id="UP000694846">
    <property type="component" value="Unplaced"/>
</dbReference>
<evidence type="ECO:0000313" key="2">
    <source>
        <dbReference type="RefSeq" id="XP_025421816.1"/>
    </source>
</evidence>
<dbReference type="RefSeq" id="XP_025421816.1">
    <property type="nucleotide sequence ID" value="XM_025566031.1"/>
</dbReference>
<proteinExistence type="predicted"/>
<organism evidence="1 2">
    <name type="scientific">Sipha flava</name>
    <name type="common">yellow sugarcane aphid</name>
    <dbReference type="NCBI Taxonomy" id="143950"/>
    <lineage>
        <taxon>Eukaryota</taxon>
        <taxon>Metazoa</taxon>
        <taxon>Ecdysozoa</taxon>
        <taxon>Arthropoda</taxon>
        <taxon>Hexapoda</taxon>
        <taxon>Insecta</taxon>
        <taxon>Pterygota</taxon>
        <taxon>Neoptera</taxon>
        <taxon>Paraneoptera</taxon>
        <taxon>Hemiptera</taxon>
        <taxon>Sternorrhyncha</taxon>
        <taxon>Aphidomorpha</taxon>
        <taxon>Aphidoidea</taxon>
        <taxon>Aphididae</taxon>
        <taxon>Sipha</taxon>
    </lineage>
</organism>
<reference evidence="2" key="1">
    <citation type="submission" date="2025-08" db="UniProtKB">
        <authorList>
            <consortium name="RefSeq"/>
        </authorList>
    </citation>
    <scope>IDENTIFICATION</scope>
    <source>
        <tissue evidence="2">Whole body</tissue>
    </source>
</reference>
<dbReference type="AlphaFoldDB" id="A0A8B8GGV4"/>
<gene>
    <name evidence="2" type="primary">LOC112691680</name>
</gene>
<accession>A0A8B8GGV4</accession>
<dbReference type="GeneID" id="112691680"/>
<evidence type="ECO:0000313" key="1">
    <source>
        <dbReference type="Proteomes" id="UP000694846"/>
    </source>
</evidence>
<protein>
    <submittedName>
        <fullName evidence="2">Uncharacterized protein LOC112691680</fullName>
    </submittedName>
</protein>
<sequence>MSRVCVRVHELWCYGAIPVCVNLPFLRPFAHQNTIAHSYFAVQLNYPEYVFGPIDGRDDGNGGLRTPRRALPLCKGCRTSFRARFLAPYVIITVSRHTVG</sequence>
<name>A0A8B8GGV4_9HEMI</name>
<keyword evidence="1" id="KW-1185">Reference proteome</keyword>